<keyword evidence="2" id="KW-0472">Membrane</keyword>
<dbReference type="Proteomes" id="UP001214250">
    <property type="component" value="Chromosome 2"/>
</dbReference>
<keyword evidence="2" id="KW-0812">Transmembrane</keyword>
<feature type="compositionally biased region" description="Basic residues" evidence="1">
    <location>
        <begin position="174"/>
        <end position="187"/>
    </location>
</feature>
<evidence type="ECO:0000256" key="2">
    <source>
        <dbReference type="SAM" id="Phobius"/>
    </source>
</evidence>
<evidence type="ECO:0000259" key="3">
    <source>
        <dbReference type="PROSITE" id="PS50011"/>
    </source>
</evidence>
<name>A0ABY7VWI9_9BACT</name>
<proteinExistence type="predicted"/>
<dbReference type="InterPro" id="IPR011050">
    <property type="entry name" value="Pectin_lyase_fold/virulence"/>
</dbReference>
<keyword evidence="5" id="KW-1185">Reference proteome</keyword>
<organism evidence="4 5">
    <name type="scientific">Lentisphaera profundi</name>
    <dbReference type="NCBI Taxonomy" id="1658616"/>
    <lineage>
        <taxon>Bacteria</taxon>
        <taxon>Pseudomonadati</taxon>
        <taxon>Lentisphaerota</taxon>
        <taxon>Lentisphaeria</taxon>
        <taxon>Lentisphaerales</taxon>
        <taxon>Lentisphaeraceae</taxon>
        <taxon>Lentisphaera</taxon>
    </lineage>
</organism>
<dbReference type="InterPro" id="IPR011009">
    <property type="entry name" value="Kinase-like_dom_sf"/>
</dbReference>
<protein>
    <recommendedName>
        <fullName evidence="3">Protein kinase domain-containing protein</fullName>
    </recommendedName>
</protein>
<evidence type="ECO:0000313" key="4">
    <source>
        <dbReference type="EMBL" id="WDE98092.1"/>
    </source>
</evidence>
<dbReference type="SUPFAM" id="SSF56112">
    <property type="entry name" value="Protein kinase-like (PK-like)"/>
    <property type="match status" value="1"/>
</dbReference>
<dbReference type="SUPFAM" id="SSF51126">
    <property type="entry name" value="Pectin lyase-like"/>
    <property type="match status" value="1"/>
</dbReference>
<evidence type="ECO:0000313" key="5">
    <source>
        <dbReference type="Proteomes" id="UP001214250"/>
    </source>
</evidence>
<dbReference type="EMBL" id="CP117812">
    <property type="protein sequence ID" value="WDE98092.1"/>
    <property type="molecule type" value="Genomic_DNA"/>
</dbReference>
<dbReference type="Gene3D" id="1.10.510.10">
    <property type="entry name" value="Transferase(Phosphotransferase) domain 1"/>
    <property type="match status" value="1"/>
</dbReference>
<gene>
    <name evidence="4" type="ORF">PQO03_19935</name>
</gene>
<dbReference type="RefSeq" id="WP_274152870.1">
    <property type="nucleotide sequence ID" value="NZ_CP117812.1"/>
</dbReference>
<keyword evidence="2" id="KW-1133">Transmembrane helix</keyword>
<feature type="domain" description="Protein kinase" evidence="3">
    <location>
        <begin position="1"/>
        <end position="103"/>
    </location>
</feature>
<feature type="region of interest" description="Disordered" evidence="1">
    <location>
        <begin position="174"/>
        <end position="235"/>
    </location>
</feature>
<dbReference type="InterPro" id="IPR000719">
    <property type="entry name" value="Prot_kinase_dom"/>
</dbReference>
<feature type="transmembrane region" description="Helical" evidence="2">
    <location>
        <begin position="238"/>
        <end position="259"/>
    </location>
</feature>
<dbReference type="PROSITE" id="PS50011">
    <property type="entry name" value="PROTEIN_KINASE_DOM"/>
    <property type="match status" value="1"/>
</dbReference>
<sequence>MKSQMQIFDIYYIGPEITYSDKFPNEASDVYSLGMLLYYLITGITPHSNASGGFDPKELVLPKRVEVELSEDFLFLFKNMSKRMPIQRMHSYRQVLKMIENFYQNANHSHTTQMTGQKSEIYEKKDFLNRVAPFLSKHSSSSSSVYNTKPLSVEAIQDRIKTSIDLGISKDAHKKLSSNKRINKKRTVASNPSSSKKHATPPSVSKKNTAQRKHNHDSARPLHKKKQRHVPKKKPSSAPIIICLTTLFLVILSGVLFIVTRSSDDENPLASNNKLANTQLTTENKSLDSAVVSDKESLDSAVVSDKESLDSAIVSDKESLDSQVVEDEKKIIMKEKITLDRNWYLDALKEAEPDFTSIDTQFKNDQDNAKDGQTNTINFISNEINDAKTNRIRRILIELKSEVNTLVFQEKYSDAIGIYKDYNGPLSIESLEPRKALIANLNTAIQDVEQLKEHEITGQKELLASAIFKLDTDLIDEYLLALSTSPDIAELKEIRTLINLEKIQDNILNNFALSEDEQFTLSINNNNTLTAKIVSCDLDEKSIQITSHFQGRSLKQSVDLNAFDFQTLIQHIKLPTDNESHFARFMYCLFNENEVIALQSINNYSGPLSKDLQSLLNNKVDLLAEEKTMAIFNIFNLIPGDEITANSLPENDAIVLHLLLSNIKKDFKDTTYINDVGSPILSALTQLKLIIKSDYNNDIFIGPNIQNKYPHVDSFIFPSNSTLRLLPGTYEESIIFQAKKSKLIGTQGIKLLNSLIIQGSDLHVSNLYFEEGDINIKNDSKAIVIKNCFTSNGGIKLLGKTSNILIQNSFLRYINSNSSAQKTQIITSTICAKEKAGSNLISNLHKAIITDSILYSEKKAIFASSQSKASIKIKNCLLSGIGPLALLKNAPSYSLEELDDALDDVKKSLKANVDFKDIKKHDYRIKDFSPGFNAASDGKSIGATFSDSLQLRDDIR</sequence>
<accession>A0ABY7VWI9</accession>
<feature type="compositionally biased region" description="Basic residues" evidence="1">
    <location>
        <begin position="209"/>
        <end position="235"/>
    </location>
</feature>
<reference evidence="4 5" key="1">
    <citation type="submission" date="2023-02" db="EMBL/GenBank/DDBJ databases">
        <title>Genome sequence of Lentisphaera profundi SAORIC-696.</title>
        <authorList>
            <person name="Kim e."/>
            <person name="Cho J.-C."/>
            <person name="Choi A."/>
            <person name="Kang I."/>
        </authorList>
    </citation>
    <scope>NUCLEOTIDE SEQUENCE [LARGE SCALE GENOMIC DNA]</scope>
    <source>
        <strain evidence="4 5">SAORIC-696</strain>
    </source>
</reference>
<evidence type="ECO:0000256" key="1">
    <source>
        <dbReference type="SAM" id="MobiDB-lite"/>
    </source>
</evidence>